<accession>A0A0J9BGT9</accession>
<dbReference type="InterPro" id="IPR008040">
    <property type="entry name" value="Hydant_A_N"/>
</dbReference>
<evidence type="ECO:0000259" key="3">
    <source>
        <dbReference type="Pfam" id="PF19278"/>
    </source>
</evidence>
<dbReference type="GO" id="GO:0006749">
    <property type="term" value="P:glutathione metabolic process"/>
    <property type="evidence" value="ECO:0007669"/>
    <property type="project" value="TreeGrafter"/>
</dbReference>
<proteinExistence type="predicted"/>
<dbReference type="InterPro" id="IPR002821">
    <property type="entry name" value="Hydantoinase_A"/>
</dbReference>
<evidence type="ECO:0008006" key="6">
    <source>
        <dbReference type="Google" id="ProtNLM"/>
    </source>
</evidence>
<sequence length="680" mass="74980">MEHVKRKFAAEIGGTFTDIIYFQEKDGRSVLETLKVASTPAQPEQAVIEGADKLIPEWSDMGEMLHGSTVATNAVLERKGVKSALLVTEGFADVLEIQRGDKENVYDLFYQRRKPIIPRNMVYPVTERVTADGDVLKALEEDQIRSIAQELKREDVKSVGICYLHSYAFADHEARTKEILEKELPNAIITASYEILPQFREYERSSTVAITSYIAPVMVNYIEKLYGDLKHRNFKGEIFITQSNGGIIPMGALRKEVARTLLSGPAAGVTGAAFMARQLGIHNIITLDIGGTSADVCLVNNGEPLVSTENKIDGSAIAVPMLDIVTVGAGGGSIAWLDNGGMLQVGPRSAGAIPGPACYDRGGDQPTVSDALAYRGFIRPEHFAGGNYPLNVENARHVMAELADQVHASPDEVAEAVIRIMEANTMQAVRLVSTERGYDARQYTMVAFGGGGGLHAANIAQELGITNVLVPCYAGILSSFGLLVADVIRDYVQTHVTRCTDTTPEMLREQFSQIQEHAADNMVSYGFDREKIIFKYAVDARYLGQAFELQLDFDEIPESAGKLAEVFHEKHLARYGCNSPDNDVEIVNYRLKTVIPQDNQLLESMKYNAKTDRYDTTCSKVLVDGEWIDCDFYTWSNLPQDARIQGPAVVEDDTTTCFIPKNWIGLLQDNGSLLLKREEN</sequence>
<dbReference type="PATRIC" id="fig|742734.4.peg.5773"/>
<dbReference type="RefSeq" id="WP_048931212.1">
    <property type="nucleotide sequence ID" value="NZ_KQ235887.1"/>
</dbReference>
<dbReference type="Pfam" id="PF01968">
    <property type="entry name" value="Hydantoinase_A"/>
    <property type="match status" value="1"/>
</dbReference>
<name>A0A0J9BGT9_9FIRM</name>
<dbReference type="Proteomes" id="UP000037392">
    <property type="component" value="Unassembled WGS sequence"/>
</dbReference>
<dbReference type="InterPro" id="IPR049517">
    <property type="entry name" value="ACX-like_C"/>
</dbReference>
<evidence type="ECO:0000259" key="2">
    <source>
        <dbReference type="Pfam" id="PF05378"/>
    </source>
</evidence>
<protein>
    <recommendedName>
        <fullName evidence="6">Hydantoinase/oxoprolinase</fullName>
    </recommendedName>
</protein>
<evidence type="ECO:0000259" key="1">
    <source>
        <dbReference type="Pfam" id="PF01968"/>
    </source>
</evidence>
<dbReference type="Pfam" id="PF19278">
    <property type="entry name" value="Hydant_A_C"/>
    <property type="match status" value="1"/>
</dbReference>
<dbReference type="OrthoDB" id="9768323at2"/>
<feature type="domain" description="Hydantoinase A/oxoprolinase" evidence="1">
    <location>
        <begin position="204"/>
        <end position="490"/>
    </location>
</feature>
<comment type="caution">
    <text evidence="4">The sequence shown here is derived from an EMBL/GenBank/DDBJ whole genome shotgun (WGS) entry which is preliminary data.</text>
</comment>
<reference evidence="4 5" key="1">
    <citation type="submission" date="2011-04" db="EMBL/GenBank/DDBJ databases">
        <title>The Genome Sequence of Clostridium citroniae WAL-19142.</title>
        <authorList>
            <consortium name="The Broad Institute Genome Sequencing Platform"/>
            <person name="Earl A."/>
            <person name="Ward D."/>
            <person name="Feldgarden M."/>
            <person name="Gevers D."/>
            <person name="Warren Y.A."/>
            <person name="Tyrrell K.L."/>
            <person name="Citron D.M."/>
            <person name="Goldstein E.J."/>
            <person name="Daigneault M."/>
            <person name="Allen-Vercoe E."/>
            <person name="Young S.K."/>
            <person name="Zeng Q."/>
            <person name="Gargeya S."/>
            <person name="Fitzgerald M."/>
            <person name="Haas B."/>
            <person name="Abouelleil A."/>
            <person name="Alvarado L."/>
            <person name="Arachchi H.M."/>
            <person name="Berlin A."/>
            <person name="Brown A."/>
            <person name="Chapman S.B."/>
            <person name="Chen Z."/>
            <person name="Dunbar C."/>
            <person name="Freedman E."/>
            <person name="Gearin G."/>
            <person name="Gellesch M."/>
            <person name="Goldberg J."/>
            <person name="Griggs A."/>
            <person name="Gujja S."/>
            <person name="Heilman E.R."/>
            <person name="Heiman D."/>
            <person name="Howarth C."/>
            <person name="Larson L."/>
            <person name="Lui A."/>
            <person name="MacDonald P.J."/>
            <person name="Mehta T."/>
            <person name="Montmayeur A."/>
            <person name="Murphy C."/>
            <person name="Neiman D."/>
            <person name="Pearson M."/>
            <person name="Priest M."/>
            <person name="Roberts A."/>
            <person name="Saif S."/>
            <person name="Shea T."/>
            <person name="Shenoy N."/>
            <person name="Sisk P."/>
            <person name="Stolte C."/>
            <person name="Sykes S."/>
            <person name="White J."/>
            <person name="Yandava C."/>
            <person name="Wortman J."/>
            <person name="Nusbaum C."/>
            <person name="Birren B."/>
        </authorList>
    </citation>
    <scope>NUCLEOTIDE SEQUENCE [LARGE SCALE GENOMIC DNA]</scope>
    <source>
        <strain evidence="4 5">WAL-19142</strain>
    </source>
</reference>
<evidence type="ECO:0000313" key="5">
    <source>
        <dbReference type="Proteomes" id="UP000037392"/>
    </source>
</evidence>
<dbReference type="PANTHER" id="PTHR11365">
    <property type="entry name" value="5-OXOPROLINASE RELATED"/>
    <property type="match status" value="1"/>
</dbReference>
<evidence type="ECO:0000313" key="4">
    <source>
        <dbReference type="EMBL" id="KMW11967.1"/>
    </source>
</evidence>
<dbReference type="InterPro" id="IPR045079">
    <property type="entry name" value="Oxoprolinase-like"/>
</dbReference>
<dbReference type="EMBL" id="ADLK01000053">
    <property type="protein sequence ID" value="KMW11967.1"/>
    <property type="molecule type" value="Genomic_DNA"/>
</dbReference>
<dbReference type="GO" id="GO:0005829">
    <property type="term" value="C:cytosol"/>
    <property type="evidence" value="ECO:0007669"/>
    <property type="project" value="TreeGrafter"/>
</dbReference>
<dbReference type="PANTHER" id="PTHR11365:SF23">
    <property type="entry name" value="HYPOTHETICAL 5-OXOPROLINASE (EUROFUNG)-RELATED"/>
    <property type="match status" value="1"/>
</dbReference>
<dbReference type="GeneID" id="93166402"/>
<dbReference type="GO" id="GO:0017168">
    <property type="term" value="F:5-oxoprolinase (ATP-hydrolyzing) activity"/>
    <property type="evidence" value="ECO:0007669"/>
    <property type="project" value="TreeGrafter"/>
</dbReference>
<dbReference type="AlphaFoldDB" id="A0A0J9BGT9"/>
<feature type="domain" description="Acetophenone carboxylase-like C-terminal" evidence="3">
    <location>
        <begin position="505"/>
        <end position="668"/>
    </location>
</feature>
<dbReference type="Pfam" id="PF05378">
    <property type="entry name" value="Hydant_A_N"/>
    <property type="match status" value="1"/>
</dbReference>
<gene>
    <name evidence="4" type="ORF">HMPREF9470_05397</name>
</gene>
<organism evidence="4 5">
    <name type="scientific">[Clostridium] citroniae WAL-19142</name>
    <dbReference type="NCBI Taxonomy" id="742734"/>
    <lineage>
        <taxon>Bacteria</taxon>
        <taxon>Bacillati</taxon>
        <taxon>Bacillota</taxon>
        <taxon>Clostridia</taxon>
        <taxon>Lachnospirales</taxon>
        <taxon>Lachnospiraceae</taxon>
        <taxon>Enterocloster</taxon>
    </lineage>
</organism>
<feature type="domain" description="Hydantoinase/oxoprolinase N-terminal" evidence="2">
    <location>
        <begin position="8"/>
        <end position="183"/>
    </location>
</feature>